<organism evidence="10 11">
    <name type="scientific">Jannaschia faecimaris</name>
    <dbReference type="NCBI Taxonomy" id="1244108"/>
    <lineage>
        <taxon>Bacteria</taxon>
        <taxon>Pseudomonadati</taxon>
        <taxon>Pseudomonadota</taxon>
        <taxon>Alphaproteobacteria</taxon>
        <taxon>Rhodobacterales</taxon>
        <taxon>Roseobacteraceae</taxon>
        <taxon>Jannaschia</taxon>
    </lineage>
</organism>
<dbReference type="EMBL" id="FNPX01000013">
    <property type="protein sequence ID" value="SDZ40632.1"/>
    <property type="molecule type" value="Genomic_DNA"/>
</dbReference>
<dbReference type="InterPro" id="IPR036237">
    <property type="entry name" value="Xyl_isomerase-like_sf"/>
</dbReference>
<dbReference type="PANTHER" id="PTHR30387:SF2">
    <property type="entry name" value="MANNONATE DEHYDRATASE"/>
    <property type="match status" value="1"/>
</dbReference>
<dbReference type="GO" id="GO:0008927">
    <property type="term" value="F:mannonate dehydratase activity"/>
    <property type="evidence" value="ECO:0007669"/>
    <property type="project" value="UniProtKB-UniRule"/>
</dbReference>
<gene>
    <name evidence="9" type="primary">uxuA</name>
    <name evidence="10" type="ORF">SAMN05444004_11359</name>
</gene>
<dbReference type="PANTHER" id="PTHR30387">
    <property type="entry name" value="MANNONATE DEHYDRATASE"/>
    <property type="match status" value="1"/>
</dbReference>
<dbReference type="RefSeq" id="WP_092646846.1">
    <property type="nucleotide sequence ID" value="NZ_FNPX01000013.1"/>
</dbReference>
<comment type="pathway">
    <text evidence="3 9">Carbohydrate metabolism; pentose and glucuronate interconversion.</text>
</comment>
<dbReference type="UniPathway" id="UPA00246"/>
<keyword evidence="11" id="KW-1185">Reference proteome</keyword>
<keyword evidence="7 9" id="KW-0464">Manganese</keyword>
<dbReference type="Pfam" id="PF03786">
    <property type="entry name" value="UxuA"/>
    <property type="match status" value="1"/>
</dbReference>
<accession>A0A1H3SRP0</accession>
<name>A0A1H3SRP0_9RHOB</name>
<dbReference type="HAMAP" id="MF_00106">
    <property type="entry name" value="UxuA"/>
    <property type="match status" value="1"/>
</dbReference>
<dbReference type="EC" id="4.2.1.8" evidence="5 9"/>
<evidence type="ECO:0000256" key="4">
    <source>
        <dbReference type="ARBA" id="ARBA00007389"/>
    </source>
</evidence>
<dbReference type="SUPFAM" id="SSF51658">
    <property type="entry name" value="Xylose isomerase-like"/>
    <property type="match status" value="1"/>
</dbReference>
<dbReference type="NCBIfam" id="TIGR00695">
    <property type="entry name" value="uxuA"/>
    <property type="match status" value="1"/>
</dbReference>
<evidence type="ECO:0000256" key="7">
    <source>
        <dbReference type="ARBA" id="ARBA00023211"/>
    </source>
</evidence>
<comment type="similarity">
    <text evidence="4 9">Belongs to the mannonate dehydratase family.</text>
</comment>
<evidence type="ECO:0000313" key="11">
    <source>
        <dbReference type="Proteomes" id="UP000198914"/>
    </source>
</evidence>
<evidence type="ECO:0000256" key="1">
    <source>
        <dbReference type="ARBA" id="ARBA00001794"/>
    </source>
</evidence>
<proteinExistence type="inferred from homology"/>
<evidence type="ECO:0000256" key="9">
    <source>
        <dbReference type="HAMAP-Rule" id="MF_00106"/>
    </source>
</evidence>
<dbReference type="Gene3D" id="3.20.20.150">
    <property type="entry name" value="Divalent-metal-dependent TIM barrel enzymes"/>
    <property type="match status" value="1"/>
</dbReference>
<dbReference type="GO" id="GO:0008198">
    <property type="term" value="F:ferrous iron binding"/>
    <property type="evidence" value="ECO:0007669"/>
    <property type="project" value="TreeGrafter"/>
</dbReference>
<evidence type="ECO:0000256" key="3">
    <source>
        <dbReference type="ARBA" id="ARBA00004892"/>
    </source>
</evidence>
<protein>
    <recommendedName>
        <fullName evidence="5 9">Mannonate dehydratase</fullName>
        <ecNumber evidence="5 9">4.2.1.8</ecNumber>
    </recommendedName>
    <alternativeName>
        <fullName evidence="9">D-mannonate hydro-lyase</fullName>
    </alternativeName>
</protein>
<dbReference type="InterPro" id="IPR004628">
    <property type="entry name" value="Man_deHydtase"/>
</dbReference>
<evidence type="ECO:0000256" key="2">
    <source>
        <dbReference type="ARBA" id="ARBA00002713"/>
    </source>
</evidence>
<evidence type="ECO:0000256" key="8">
    <source>
        <dbReference type="ARBA" id="ARBA00023239"/>
    </source>
</evidence>
<dbReference type="NCBIfam" id="NF003027">
    <property type="entry name" value="PRK03906.1"/>
    <property type="match status" value="1"/>
</dbReference>
<keyword evidence="6 9" id="KW-0408">Iron</keyword>
<evidence type="ECO:0000256" key="5">
    <source>
        <dbReference type="ARBA" id="ARBA00012927"/>
    </source>
</evidence>
<comment type="catalytic activity">
    <reaction evidence="1 9">
        <text>D-mannonate = 2-dehydro-3-deoxy-D-gluconate + H2O</text>
        <dbReference type="Rhea" id="RHEA:20097"/>
        <dbReference type="ChEBI" id="CHEBI:15377"/>
        <dbReference type="ChEBI" id="CHEBI:17767"/>
        <dbReference type="ChEBI" id="CHEBI:57990"/>
        <dbReference type="EC" id="4.2.1.8"/>
    </reaction>
</comment>
<comment type="cofactor">
    <cofactor evidence="9">
        <name>Fe(2+)</name>
        <dbReference type="ChEBI" id="CHEBI:29033"/>
    </cofactor>
    <cofactor evidence="9">
        <name>Mn(2+)</name>
        <dbReference type="ChEBI" id="CHEBI:29035"/>
    </cofactor>
</comment>
<dbReference type="GO" id="GO:0030145">
    <property type="term" value="F:manganese ion binding"/>
    <property type="evidence" value="ECO:0007669"/>
    <property type="project" value="TreeGrafter"/>
</dbReference>
<sequence>MIESWRWYGEFDSITLAEVAQTGARGIVTALHGIPYGEVWSRAAIADRRARITQAGFDWVVVESLPVHERIKRGEGDLSGLFANYRQSMVHLAAEGVTTICYNFMPLLDWTRTDLTAPVDGGATCLRFDATRMAAFEIHMLGRRDAEGDYPEGVLTNAANWFQQATQADRDGLLAAIMAGMPGAFDRYDVAGLKTAIGGYDGIGRDGLRANYKRFLEEVVPTAENLGIRLCVHPDDPPRDIMGLPRIVSNGDDLEWVLRAYDSPANGITLCSGSLGANPANDVTAIAAKVADHIHFAHLRNVRKEADGSFEEAAHLDGDTDMVSLIKVLMTEEARRLDAGRGDHAIPFRPDHGHHMLSDQVREMIPGYPLVGRLRGLAELRGVMRGLAYT</sequence>
<dbReference type="GO" id="GO:0042840">
    <property type="term" value="P:D-glucuronate catabolic process"/>
    <property type="evidence" value="ECO:0007669"/>
    <property type="project" value="TreeGrafter"/>
</dbReference>
<dbReference type="OrthoDB" id="9780250at2"/>
<dbReference type="AlphaFoldDB" id="A0A1H3SRP0"/>
<evidence type="ECO:0000313" key="10">
    <source>
        <dbReference type="EMBL" id="SDZ40632.1"/>
    </source>
</evidence>
<comment type="function">
    <text evidence="2 9">Catalyzes the dehydration of D-mannonate.</text>
</comment>
<keyword evidence="8 9" id="KW-0456">Lyase</keyword>
<reference evidence="11" key="1">
    <citation type="submission" date="2016-10" db="EMBL/GenBank/DDBJ databases">
        <authorList>
            <person name="Varghese N."/>
            <person name="Submissions S."/>
        </authorList>
    </citation>
    <scope>NUCLEOTIDE SEQUENCE [LARGE SCALE GENOMIC DNA]</scope>
    <source>
        <strain evidence="11">DSM 100420</strain>
    </source>
</reference>
<dbReference type="PIRSF" id="PIRSF016049">
    <property type="entry name" value="Man_dehyd"/>
    <property type="match status" value="1"/>
</dbReference>
<evidence type="ECO:0000256" key="6">
    <source>
        <dbReference type="ARBA" id="ARBA00023004"/>
    </source>
</evidence>
<dbReference type="Proteomes" id="UP000198914">
    <property type="component" value="Unassembled WGS sequence"/>
</dbReference>
<dbReference type="STRING" id="1244108.SAMN05444004_11359"/>